<gene>
    <name evidence="1" type="ORF">HF325_003717</name>
</gene>
<name>A0A8H7GR84_9ASCO</name>
<evidence type="ECO:0000313" key="2">
    <source>
        <dbReference type="Proteomes" id="UP000649328"/>
    </source>
</evidence>
<dbReference type="AlphaFoldDB" id="A0A8H7GR84"/>
<organism evidence="1 2">
    <name type="scientific">Metschnikowia pulcherrima</name>
    <dbReference type="NCBI Taxonomy" id="27326"/>
    <lineage>
        <taxon>Eukaryota</taxon>
        <taxon>Fungi</taxon>
        <taxon>Dikarya</taxon>
        <taxon>Ascomycota</taxon>
        <taxon>Saccharomycotina</taxon>
        <taxon>Pichiomycetes</taxon>
        <taxon>Metschnikowiaceae</taxon>
        <taxon>Metschnikowia</taxon>
    </lineage>
</organism>
<dbReference type="EMBL" id="JACBPP010000005">
    <property type="protein sequence ID" value="KAF8001216.1"/>
    <property type="molecule type" value="Genomic_DNA"/>
</dbReference>
<dbReference type="Proteomes" id="UP000649328">
    <property type="component" value="Unassembled WGS sequence"/>
</dbReference>
<proteinExistence type="predicted"/>
<comment type="caution">
    <text evidence="1">The sequence shown here is derived from an EMBL/GenBank/DDBJ whole genome shotgun (WGS) entry which is preliminary data.</text>
</comment>
<protein>
    <submittedName>
        <fullName evidence="1">Uncharacterized protein</fullName>
    </submittedName>
</protein>
<reference evidence="1" key="1">
    <citation type="submission" date="2020-10" db="EMBL/GenBank/DDBJ databases">
        <title>The Whole-Genome Sequence of Metschnikowia persimmonesis, a Novel Endophytic Yeast Species Isolated from Medicinal Plant Diospyros kaki Thumb.</title>
        <authorList>
            <person name="Rahmat E."/>
            <person name="Kang Y."/>
        </authorList>
    </citation>
    <scope>NUCLEOTIDE SEQUENCE</scope>
    <source>
        <strain evidence="1">KIOM G15050</strain>
    </source>
</reference>
<accession>A0A8H7GR84</accession>
<evidence type="ECO:0000313" key="1">
    <source>
        <dbReference type="EMBL" id="KAF8001216.1"/>
    </source>
</evidence>
<sequence>MSRPHKDHEIESDDEYDLPLDDEAMDITDYHPWVYKCFHDGLPTDAESLEKSFRLDENYNLHIIGLAGVFLTRLTRYNMPRTGKTEQEAAVTLALPKLQKLLLQALRQRVVFKAIIAAAHEKMFHKYFPQWMPAFETFNIANSNIAIGIQKHFIGLCDLSSGWMLADLGRVIDEVILKARIALRELR</sequence>
<keyword evidence="2" id="KW-1185">Reference proteome</keyword>